<dbReference type="InterPro" id="IPR025124">
    <property type="entry name" value="Gag1-like_clamp"/>
</dbReference>
<protein>
    <recommendedName>
        <fullName evidence="2">Gag1-like clamp domain-containing protein</fullName>
    </recommendedName>
</protein>
<evidence type="ECO:0000259" key="2">
    <source>
        <dbReference type="Pfam" id="PF13259"/>
    </source>
</evidence>
<gene>
    <name evidence="3" type="ORF">ASEP1449_LOCUS15941</name>
</gene>
<reference evidence="3" key="1">
    <citation type="submission" date="2021-01" db="EMBL/GenBank/DDBJ databases">
        <authorList>
            <person name="Corre E."/>
            <person name="Pelletier E."/>
            <person name="Niang G."/>
            <person name="Scheremetjew M."/>
            <person name="Finn R."/>
            <person name="Kale V."/>
            <person name="Holt S."/>
            <person name="Cochrane G."/>
            <person name="Meng A."/>
            <person name="Brown T."/>
            <person name="Cohen L."/>
        </authorList>
    </citation>
    <scope>NUCLEOTIDE SEQUENCE</scope>
    <source>
        <strain evidence="3">CCMP2084</strain>
    </source>
</reference>
<proteinExistence type="predicted"/>
<organism evidence="3">
    <name type="scientific">Attheya septentrionalis</name>
    <dbReference type="NCBI Taxonomy" id="420275"/>
    <lineage>
        <taxon>Eukaryota</taxon>
        <taxon>Sar</taxon>
        <taxon>Stramenopiles</taxon>
        <taxon>Ochrophyta</taxon>
        <taxon>Bacillariophyta</taxon>
        <taxon>Coscinodiscophyceae</taxon>
        <taxon>Chaetocerotophycidae</taxon>
        <taxon>Chaetocerotales</taxon>
        <taxon>Attheyaceae</taxon>
        <taxon>Attheya</taxon>
    </lineage>
</organism>
<dbReference type="AlphaFoldDB" id="A0A7S2XR72"/>
<evidence type="ECO:0000313" key="3">
    <source>
        <dbReference type="EMBL" id="CAD9824107.1"/>
    </source>
</evidence>
<feature type="domain" description="Gag1-like clamp" evidence="2">
    <location>
        <begin position="2"/>
        <end position="123"/>
    </location>
</feature>
<dbReference type="EMBL" id="HBHQ01023584">
    <property type="protein sequence ID" value="CAD9824107.1"/>
    <property type="molecule type" value="Transcribed_RNA"/>
</dbReference>
<name>A0A7S2XR72_9STRA</name>
<dbReference type="Pfam" id="PF13259">
    <property type="entry name" value="clamp_Gag1-like"/>
    <property type="match status" value="1"/>
</dbReference>
<dbReference type="PANTHER" id="PTHR33373">
    <property type="entry name" value="OS07G0479600 PROTEIN"/>
    <property type="match status" value="1"/>
</dbReference>
<accession>A0A7S2XR72</accession>
<evidence type="ECO:0000256" key="1">
    <source>
        <dbReference type="SAM" id="MobiDB-lite"/>
    </source>
</evidence>
<feature type="region of interest" description="Disordered" evidence="1">
    <location>
        <begin position="1"/>
        <end position="24"/>
    </location>
</feature>
<dbReference type="PANTHER" id="PTHR33373:SF34">
    <property type="entry name" value="DUF4050 DOMAIN-CONTAINING PROTEIN"/>
    <property type="match status" value="1"/>
</dbReference>
<sequence length="126" mass="14035">MSSSKTKNHSISGAVTNGENSESETYVNTGLLHWEKGRKHWLRKKAGSVGEEDKKEEEGEERAAINIDVDEIIDIIFSNRWRVTSPSNSLPGKTTETARGTFAHPVPLPQMVDILVDLWEAEGLDM</sequence>